<protein>
    <submittedName>
        <fullName evidence="2">Glycosyltransferase family 2 protein</fullName>
    </submittedName>
</protein>
<dbReference type="PANTHER" id="PTHR48090:SF7">
    <property type="entry name" value="RFBJ PROTEIN"/>
    <property type="match status" value="1"/>
</dbReference>
<evidence type="ECO:0000313" key="2">
    <source>
        <dbReference type="EMBL" id="PIS09372.1"/>
    </source>
</evidence>
<reference evidence="3" key="1">
    <citation type="submission" date="2017-09" db="EMBL/GenBank/DDBJ databases">
        <title>Depth-based differentiation of microbial function through sediment-hosted aquifers and enrichment of novel symbionts in the deep terrestrial subsurface.</title>
        <authorList>
            <person name="Probst A.J."/>
            <person name="Ladd B."/>
            <person name="Jarett J.K."/>
            <person name="Geller-Mcgrath D.E."/>
            <person name="Sieber C.M.K."/>
            <person name="Emerson J.B."/>
            <person name="Anantharaman K."/>
            <person name="Thomas B.C."/>
            <person name="Malmstrom R."/>
            <person name="Stieglmeier M."/>
            <person name="Klingl A."/>
            <person name="Woyke T."/>
            <person name="Ryan C.M."/>
            <person name="Banfield J.F."/>
        </authorList>
    </citation>
    <scope>NUCLEOTIDE SEQUENCE [LARGE SCALE GENOMIC DNA]</scope>
</reference>
<dbReference type="AlphaFoldDB" id="A0A2H0W9N8"/>
<dbReference type="InterPro" id="IPR050256">
    <property type="entry name" value="Glycosyltransferase_2"/>
</dbReference>
<comment type="caution">
    <text evidence="2">The sequence shown here is derived from an EMBL/GenBank/DDBJ whole genome shotgun (WGS) entry which is preliminary data.</text>
</comment>
<evidence type="ECO:0000259" key="1">
    <source>
        <dbReference type="Pfam" id="PF00535"/>
    </source>
</evidence>
<gene>
    <name evidence="2" type="ORF">COT75_01700</name>
</gene>
<sequence length="233" mass="26209">MKSKKTKLLVVLPAFNEEKVIEGVLKSLKKELKNLKLTSEIVVIDDASVDKTAKKAQKEGVAVLKHVINRGLGGALQTGLEYGRKKKVDVVVTMDSDGQHDSKDIEKIIGPIMKKKADVVIGSRFLEVKNKIPVLRRIILKLSDLVTFLFFGIYPTDSQSGFRAFSRKAINKIKLRTQQMEVSSEFFDQIRKNKLKFCEVPIRVIYTPYSLAKGQSNLNGIKVLVKLVLRLGR</sequence>
<accession>A0A2H0W9N8</accession>
<dbReference type="Pfam" id="PF00535">
    <property type="entry name" value="Glycos_transf_2"/>
    <property type="match status" value="1"/>
</dbReference>
<keyword evidence="2" id="KW-0808">Transferase</keyword>
<dbReference type="Gene3D" id="3.90.550.10">
    <property type="entry name" value="Spore Coat Polysaccharide Biosynthesis Protein SpsA, Chain A"/>
    <property type="match status" value="1"/>
</dbReference>
<evidence type="ECO:0000313" key="3">
    <source>
        <dbReference type="Proteomes" id="UP000230093"/>
    </source>
</evidence>
<dbReference type="CDD" id="cd04179">
    <property type="entry name" value="DPM_DPG-synthase_like"/>
    <property type="match status" value="1"/>
</dbReference>
<dbReference type="EMBL" id="PEZT01000010">
    <property type="protein sequence ID" value="PIS09372.1"/>
    <property type="molecule type" value="Genomic_DNA"/>
</dbReference>
<organism evidence="2 3">
    <name type="scientific">Candidatus Beckwithbacteria bacterium CG10_big_fil_rev_8_21_14_0_10_34_10</name>
    <dbReference type="NCBI Taxonomy" id="1974495"/>
    <lineage>
        <taxon>Bacteria</taxon>
        <taxon>Candidatus Beckwithiibacteriota</taxon>
    </lineage>
</organism>
<dbReference type="Proteomes" id="UP000230093">
    <property type="component" value="Unassembled WGS sequence"/>
</dbReference>
<dbReference type="GO" id="GO:0016740">
    <property type="term" value="F:transferase activity"/>
    <property type="evidence" value="ECO:0007669"/>
    <property type="project" value="UniProtKB-KW"/>
</dbReference>
<dbReference type="InterPro" id="IPR001173">
    <property type="entry name" value="Glyco_trans_2-like"/>
</dbReference>
<name>A0A2H0W9N8_9BACT</name>
<dbReference type="InterPro" id="IPR029044">
    <property type="entry name" value="Nucleotide-diphossugar_trans"/>
</dbReference>
<feature type="domain" description="Glycosyltransferase 2-like" evidence="1">
    <location>
        <begin position="10"/>
        <end position="172"/>
    </location>
</feature>
<proteinExistence type="predicted"/>
<dbReference type="PANTHER" id="PTHR48090">
    <property type="entry name" value="UNDECAPRENYL-PHOSPHATE 4-DEOXY-4-FORMAMIDO-L-ARABINOSE TRANSFERASE-RELATED"/>
    <property type="match status" value="1"/>
</dbReference>
<dbReference type="SUPFAM" id="SSF53448">
    <property type="entry name" value="Nucleotide-diphospho-sugar transferases"/>
    <property type="match status" value="1"/>
</dbReference>